<evidence type="ECO:0000256" key="6">
    <source>
        <dbReference type="ARBA" id="ARBA00023170"/>
    </source>
</evidence>
<feature type="transmembrane region" description="Helical" evidence="8">
    <location>
        <begin position="316"/>
        <end position="338"/>
    </location>
</feature>
<proteinExistence type="predicted"/>
<reference evidence="9" key="1">
    <citation type="journal article" date="2023" name="IScience">
        <title>Live-bearing cockroach genome reveals convergent evolutionary mechanisms linked to viviparity in insects and beyond.</title>
        <authorList>
            <person name="Fouks B."/>
            <person name="Harrison M.C."/>
            <person name="Mikhailova A.A."/>
            <person name="Marchal E."/>
            <person name="English S."/>
            <person name="Carruthers M."/>
            <person name="Jennings E.C."/>
            <person name="Chiamaka E.L."/>
            <person name="Frigard R.A."/>
            <person name="Pippel M."/>
            <person name="Attardo G.M."/>
            <person name="Benoit J.B."/>
            <person name="Bornberg-Bauer E."/>
            <person name="Tobe S.S."/>
        </authorList>
    </citation>
    <scope>NUCLEOTIDE SEQUENCE</scope>
    <source>
        <strain evidence="9">Stay&amp;Tobe</strain>
    </source>
</reference>
<keyword evidence="4 8" id="KW-1133">Transmembrane helix</keyword>
<evidence type="ECO:0000256" key="7">
    <source>
        <dbReference type="ARBA" id="ARBA00023180"/>
    </source>
</evidence>
<dbReference type="PANTHER" id="PTHR42643">
    <property type="entry name" value="IONOTROPIC RECEPTOR 20A-RELATED"/>
    <property type="match status" value="1"/>
</dbReference>
<dbReference type="Proteomes" id="UP001233999">
    <property type="component" value="Unassembled WGS sequence"/>
</dbReference>
<protein>
    <submittedName>
        <fullName evidence="9">Uncharacterized protein</fullName>
    </submittedName>
</protein>
<sequence length="610" mass="70935">MKSEQIRIINKFLNLLNEAVIWPLMISSRGDSLKVRKQDSDSHLPPIRKDDAYIIFTPTDTSSTSGMNQLKNQVNLISTSPFWNPLVNFLFVVTDHITESPEDVTRNILNGLWTQNKVLNSLISIPFYRNSSSENDTKTVNIAEVKTYTWISRQSKEKCMEFSGILKVDKCSKETRFCNITRLKKIVSKIPSNFQGCPLKLISPLRNREILEKENGERDVIYSEPEIYFIQLAFNKLNFTIKYLPPLTLFPDYAENIVAATLKLVTGDSDIAVGYMPIGDEMSTYADYSMCYYFFYYRWYVPCGRMFSRATTLARVFSLSVWLSFGISLILIALVLRIKTHLYSLQKLTEPCIYRSIVSCFISLWAVVLGVSVVEMPSNSGIRMFFLLFVWYSFTINTIFQTFFTSCIVSPGNEPRIRNFEELLESSIELGYDHHVQYCLQSSPDPKIKKIIERHIACSDRHYCYGRVDITRDFAYLDDQIIAQWYTNQYKSSRICELEDGGFMVMDATHFVKNSIYVKVFNEVFYKLFESGIITKITNDFFMECVSGRKEHVWLLKIRNETLVDPFEKESEENFVTFSLIHMQSPFYLLFLGYALSFVTFLFEKYCIKL</sequence>
<dbReference type="PANTHER" id="PTHR42643:SF24">
    <property type="entry name" value="IONOTROPIC RECEPTOR 60A"/>
    <property type="match status" value="1"/>
</dbReference>
<keyword evidence="6" id="KW-0675">Receptor</keyword>
<keyword evidence="10" id="KW-1185">Reference proteome</keyword>
<feature type="transmembrane region" description="Helical" evidence="8">
    <location>
        <begin position="385"/>
        <end position="404"/>
    </location>
</feature>
<name>A0AAD8EJV5_DIPPU</name>
<keyword evidence="3 8" id="KW-0812">Transmembrane</keyword>
<evidence type="ECO:0000313" key="10">
    <source>
        <dbReference type="Proteomes" id="UP001233999"/>
    </source>
</evidence>
<dbReference type="InterPro" id="IPR052192">
    <property type="entry name" value="Insect_Ionotropic_Sensory_Rcpt"/>
</dbReference>
<gene>
    <name evidence="9" type="ORF">L9F63_001298</name>
</gene>
<evidence type="ECO:0000256" key="2">
    <source>
        <dbReference type="ARBA" id="ARBA00022475"/>
    </source>
</evidence>
<feature type="transmembrane region" description="Helical" evidence="8">
    <location>
        <begin position="353"/>
        <end position="373"/>
    </location>
</feature>
<accession>A0AAD8EJV5</accession>
<keyword evidence="5 8" id="KW-0472">Membrane</keyword>
<dbReference type="GO" id="GO:0005886">
    <property type="term" value="C:plasma membrane"/>
    <property type="evidence" value="ECO:0007669"/>
    <property type="project" value="UniProtKB-SubCell"/>
</dbReference>
<keyword evidence="7" id="KW-0325">Glycoprotein</keyword>
<dbReference type="SUPFAM" id="SSF53850">
    <property type="entry name" value="Periplasmic binding protein-like II"/>
    <property type="match status" value="1"/>
</dbReference>
<dbReference type="EMBL" id="JASPKZ010003844">
    <property type="protein sequence ID" value="KAJ9592182.1"/>
    <property type="molecule type" value="Genomic_DNA"/>
</dbReference>
<evidence type="ECO:0000256" key="5">
    <source>
        <dbReference type="ARBA" id="ARBA00023136"/>
    </source>
</evidence>
<organism evidence="9 10">
    <name type="scientific">Diploptera punctata</name>
    <name type="common">Pacific beetle cockroach</name>
    <dbReference type="NCBI Taxonomy" id="6984"/>
    <lineage>
        <taxon>Eukaryota</taxon>
        <taxon>Metazoa</taxon>
        <taxon>Ecdysozoa</taxon>
        <taxon>Arthropoda</taxon>
        <taxon>Hexapoda</taxon>
        <taxon>Insecta</taxon>
        <taxon>Pterygota</taxon>
        <taxon>Neoptera</taxon>
        <taxon>Polyneoptera</taxon>
        <taxon>Dictyoptera</taxon>
        <taxon>Blattodea</taxon>
        <taxon>Blaberoidea</taxon>
        <taxon>Blaberidae</taxon>
        <taxon>Diplopterinae</taxon>
        <taxon>Diploptera</taxon>
    </lineage>
</organism>
<dbReference type="AlphaFoldDB" id="A0AAD8EJV5"/>
<reference evidence="9" key="2">
    <citation type="submission" date="2023-05" db="EMBL/GenBank/DDBJ databases">
        <authorList>
            <person name="Fouks B."/>
        </authorList>
    </citation>
    <scope>NUCLEOTIDE SEQUENCE</scope>
    <source>
        <strain evidence="9">Stay&amp;Tobe</strain>
        <tissue evidence="9">Testes</tissue>
    </source>
</reference>
<evidence type="ECO:0000256" key="4">
    <source>
        <dbReference type="ARBA" id="ARBA00022989"/>
    </source>
</evidence>
<comment type="caution">
    <text evidence="9">The sequence shown here is derived from an EMBL/GenBank/DDBJ whole genome shotgun (WGS) entry which is preliminary data.</text>
</comment>
<feature type="transmembrane region" description="Helical" evidence="8">
    <location>
        <begin position="585"/>
        <end position="603"/>
    </location>
</feature>
<evidence type="ECO:0000256" key="3">
    <source>
        <dbReference type="ARBA" id="ARBA00022692"/>
    </source>
</evidence>
<dbReference type="Gene3D" id="1.10.287.70">
    <property type="match status" value="1"/>
</dbReference>
<comment type="subcellular location">
    <subcellularLocation>
        <location evidence="1">Cell membrane</location>
        <topology evidence="1">Multi-pass membrane protein</topology>
    </subcellularLocation>
</comment>
<evidence type="ECO:0000256" key="8">
    <source>
        <dbReference type="SAM" id="Phobius"/>
    </source>
</evidence>
<evidence type="ECO:0000313" key="9">
    <source>
        <dbReference type="EMBL" id="KAJ9592182.1"/>
    </source>
</evidence>
<evidence type="ECO:0000256" key="1">
    <source>
        <dbReference type="ARBA" id="ARBA00004651"/>
    </source>
</evidence>
<keyword evidence="2" id="KW-1003">Cell membrane</keyword>